<feature type="compositionally biased region" description="Polar residues" evidence="1">
    <location>
        <begin position="70"/>
        <end position="87"/>
    </location>
</feature>
<evidence type="ECO:0000313" key="3">
    <source>
        <dbReference type="Proteomes" id="UP001497480"/>
    </source>
</evidence>
<feature type="compositionally biased region" description="Basic and acidic residues" evidence="1">
    <location>
        <begin position="60"/>
        <end position="69"/>
    </location>
</feature>
<feature type="compositionally biased region" description="Basic and acidic residues" evidence="1">
    <location>
        <begin position="43"/>
        <end position="53"/>
    </location>
</feature>
<accession>A0AAV1YDT5</accession>
<gene>
    <name evidence="2" type="ORF">LLUT_LOCUS33269</name>
</gene>
<reference evidence="2 3" key="1">
    <citation type="submission" date="2024-03" db="EMBL/GenBank/DDBJ databases">
        <authorList>
            <person name="Martinez-Hernandez J."/>
        </authorList>
    </citation>
    <scope>NUCLEOTIDE SEQUENCE [LARGE SCALE GENOMIC DNA]</scope>
</reference>
<evidence type="ECO:0000313" key="2">
    <source>
        <dbReference type="EMBL" id="CAL0332209.1"/>
    </source>
</evidence>
<comment type="caution">
    <text evidence="2">The sequence shown here is derived from an EMBL/GenBank/DDBJ whole genome shotgun (WGS) entry which is preliminary data.</text>
</comment>
<sequence>MDESKRPIDYVPEPDLQGIQPLVYEVEKKKRSTGPRPNRPMKSPKDRRGDRIDAVGPATRSDRFLEPHESSQSSQRPSNRWTRATGE</sequence>
<feature type="region of interest" description="Disordered" evidence="1">
    <location>
        <begin position="1"/>
        <end position="87"/>
    </location>
</feature>
<organism evidence="2 3">
    <name type="scientific">Lupinus luteus</name>
    <name type="common">European yellow lupine</name>
    <dbReference type="NCBI Taxonomy" id="3873"/>
    <lineage>
        <taxon>Eukaryota</taxon>
        <taxon>Viridiplantae</taxon>
        <taxon>Streptophyta</taxon>
        <taxon>Embryophyta</taxon>
        <taxon>Tracheophyta</taxon>
        <taxon>Spermatophyta</taxon>
        <taxon>Magnoliopsida</taxon>
        <taxon>eudicotyledons</taxon>
        <taxon>Gunneridae</taxon>
        <taxon>Pentapetalae</taxon>
        <taxon>rosids</taxon>
        <taxon>fabids</taxon>
        <taxon>Fabales</taxon>
        <taxon>Fabaceae</taxon>
        <taxon>Papilionoideae</taxon>
        <taxon>50 kb inversion clade</taxon>
        <taxon>genistoids sensu lato</taxon>
        <taxon>core genistoids</taxon>
        <taxon>Genisteae</taxon>
        <taxon>Lupinus</taxon>
    </lineage>
</organism>
<protein>
    <submittedName>
        <fullName evidence="2">Uncharacterized protein</fullName>
    </submittedName>
</protein>
<keyword evidence="3" id="KW-1185">Reference proteome</keyword>
<dbReference type="EMBL" id="CAXHTB010000024">
    <property type="protein sequence ID" value="CAL0332209.1"/>
    <property type="molecule type" value="Genomic_DNA"/>
</dbReference>
<proteinExistence type="predicted"/>
<name>A0AAV1YDT5_LUPLU</name>
<dbReference type="AlphaFoldDB" id="A0AAV1YDT5"/>
<evidence type="ECO:0000256" key="1">
    <source>
        <dbReference type="SAM" id="MobiDB-lite"/>
    </source>
</evidence>
<dbReference type="Proteomes" id="UP001497480">
    <property type="component" value="Unassembled WGS sequence"/>
</dbReference>